<proteinExistence type="predicted"/>
<gene>
    <name evidence="2" type="ORF">BDK51DRAFT_36823</name>
</gene>
<evidence type="ECO:0000256" key="1">
    <source>
        <dbReference type="SAM" id="MobiDB-lite"/>
    </source>
</evidence>
<evidence type="ECO:0000313" key="3">
    <source>
        <dbReference type="Proteomes" id="UP000269721"/>
    </source>
</evidence>
<accession>A0A4P9WDK8</accession>
<feature type="region of interest" description="Disordered" evidence="1">
    <location>
        <begin position="1"/>
        <end position="22"/>
    </location>
</feature>
<evidence type="ECO:0000313" key="2">
    <source>
        <dbReference type="EMBL" id="RKO90789.1"/>
    </source>
</evidence>
<sequence length="280" mass="31067">MSRFPKTSNNMGSNELEQRKATKARPVVIIALKPTVSSLFWVDNGESLLRRKPAGQSTQAAEWWKDGDGGKGRHQTVEHFGSGRQWPDDSPFADPARIPPSPIFSNSPPWVPPDPPEMSPYAFDFLAESNQSSLNEDASLTVVLGKFTRSPEPSKFSNDLHEDQMPLNAGYVPSLLQRRHDSNHLCEAHPGYQKRLKIAEPNRVSNGTILNLTWCDIRGSELHDFFRLRFVEVARRAQASAGLAKRRKNSNSATSSNTGDDLTVSFLDISGSIVRTSTPL</sequence>
<name>A0A4P9WDK8_9FUNG</name>
<protein>
    <submittedName>
        <fullName evidence="2">Uncharacterized protein</fullName>
    </submittedName>
</protein>
<reference evidence="3" key="1">
    <citation type="journal article" date="2018" name="Nat. Microbiol.">
        <title>Leveraging single-cell genomics to expand the fungal tree of life.</title>
        <authorList>
            <person name="Ahrendt S.R."/>
            <person name="Quandt C.A."/>
            <person name="Ciobanu D."/>
            <person name="Clum A."/>
            <person name="Salamov A."/>
            <person name="Andreopoulos B."/>
            <person name="Cheng J.F."/>
            <person name="Woyke T."/>
            <person name="Pelin A."/>
            <person name="Henrissat B."/>
            <person name="Reynolds N.K."/>
            <person name="Benny G.L."/>
            <person name="Smith M.E."/>
            <person name="James T.Y."/>
            <person name="Grigoriev I.V."/>
        </authorList>
    </citation>
    <scope>NUCLEOTIDE SEQUENCE [LARGE SCALE GENOMIC DNA]</scope>
</reference>
<organism evidence="2 3">
    <name type="scientific">Blyttiomyces helicus</name>
    <dbReference type="NCBI Taxonomy" id="388810"/>
    <lineage>
        <taxon>Eukaryota</taxon>
        <taxon>Fungi</taxon>
        <taxon>Fungi incertae sedis</taxon>
        <taxon>Chytridiomycota</taxon>
        <taxon>Chytridiomycota incertae sedis</taxon>
        <taxon>Chytridiomycetes</taxon>
        <taxon>Chytridiomycetes incertae sedis</taxon>
        <taxon>Blyttiomyces</taxon>
    </lineage>
</organism>
<keyword evidence="3" id="KW-1185">Reference proteome</keyword>
<feature type="compositionally biased region" description="Polar residues" evidence="1">
    <location>
        <begin position="1"/>
        <end position="15"/>
    </location>
</feature>
<dbReference type="EMBL" id="KZ995380">
    <property type="protein sequence ID" value="RKO90789.1"/>
    <property type="molecule type" value="Genomic_DNA"/>
</dbReference>
<dbReference type="Proteomes" id="UP000269721">
    <property type="component" value="Unassembled WGS sequence"/>
</dbReference>
<dbReference type="AlphaFoldDB" id="A0A4P9WDK8"/>